<dbReference type="Proteomes" id="UP001597044">
    <property type="component" value="Unassembled WGS sequence"/>
</dbReference>
<dbReference type="EMBL" id="JBHTIT010000001">
    <property type="protein sequence ID" value="MFD0949414.1"/>
    <property type="molecule type" value="Genomic_DNA"/>
</dbReference>
<feature type="transmembrane region" description="Helical" evidence="9">
    <location>
        <begin position="426"/>
        <end position="448"/>
    </location>
</feature>
<dbReference type="InterPro" id="IPR038770">
    <property type="entry name" value="Na+/solute_symporter_sf"/>
</dbReference>
<evidence type="ECO:0000313" key="11">
    <source>
        <dbReference type="EMBL" id="MFD0949414.1"/>
    </source>
</evidence>
<evidence type="ECO:0000256" key="1">
    <source>
        <dbReference type="ARBA" id="ARBA00004141"/>
    </source>
</evidence>
<comment type="subcellular location">
    <subcellularLocation>
        <location evidence="1">Membrane</location>
        <topology evidence="1">Multi-pass membrane protein</topology>
    </subcellularLocation>
</comment>
<organism evidence="11 12">
    <name type="scientific">Paraperlucidibaca wandonensis</name>
    <dbReference type="NCBI Taxonomy" id="1268273"/>
    <lineage>
        <taxon>Bacteria</taxon>
        <taxon>Pseudomonadati</taxon>
        <taxon>Pseudomonadota</taxon>
        <taxon>Gammaproteobacteria</taxon>
        <taxon>Moraxellales</taxon>
        <taxon>Moraxellaceae</taxon>
        <taxon>Paraperlucidibaca</taxon>
    </lineage>
</organism>
<dbReference type="PANTHER" id="PTHR42751:SF3">
    <property type="entry name" value="SODIUM_GLUTAMATE SYMPORTER"/>
    <property type="match status" value="1"/>
</dbReference>
<keyword evidence="3" id="KW-0813">Transport</keyword>
<feature type="transmembrane region" description="Helical" evidence="9">
    <location>
        <begin position="6"/>
        <end position="25"/>
    </location>
</feature>
<feature type="transmembrane region" description="Helical" evidence="9">
    <location>
        <begin position="331"/>
        <end position="352"/>
    </location>
</feature>
<feature type="transmembrane region" description="Helical" evidence="9">
    <location>
        <begin position="544"/>
        <end position="560"/>
    </location>
</feature>
<feature type="transmembrane region" description="Helical" evidence="9">
    <location>
        <begin position="120"/>
        <end position="139"/>
    </location>
</feature>
<feature type="transmembrane region" description="Helical" evidence="9">
    <location>
        <begin position="299"/>
        <end position="319"/>
    </location>
</feature>
<keyword evidence="12" id="KW-1185">Reference proteome</keyword>
<keyword evidence="8 9" id="KW-0472">Membrane</keyword>
<keyword evidence="5 9" id="KW-0812">Transmembrane</keyword>
<dbReference type="PANTHER" id="PTHR42751">
    <property type="entry name" value="SODIUM/HYDROGEN EXCHANGER FAMILY/TRKA DOMAIN PROTEIN"/>
    <property type="match status" value="1"/>
</dbReference>
<evidence type="ECO:0000259" key="10">
    <source>
        <dbReference type="Pfam" id="PF00999"/>
    </source>
</evidence>
<sequence length="587" mass="63396">MTHTEAFLKDLAIIMMAAGFITLVFHRFKQPVVLGYILAGIIIGPHTPPFPLISDRNTIQTMADLGVVFLLFSLGLEFNVSKLKKVGGTALIAGTAEITLMLWAGYSLGRAFGWSEMDAIFLGAMLSISSTTIIVKALDELKLKRERFAQFIFGVLIVEDILAIAMIVLLSGLALTGEVSVSSVANTLGRLGIFLVVALLLGLLLVPRLLSVVARYQSKEMLLVTVLGLCFGFCLLVVELGYSMALGAFVMGAIIAESKQIHVIERLVEPLRDMFTAIFFVAIGMMVDPSVLVEYWVPILIITAVVVIGKTTANTLATIATGHDARTSLKVGMGLSQIGEFSFIIASLGVTLGVTSGFLYPVVVSVSVLTTILTPYLIRNSDLAASTFRHLVPNSLQGSLTAYENWLGSMGSSAQENHVSAFIRRILLHVVLNFCVIAALFIAGAALVAHTDLTEWLAVLPQEWRSTVFWAATLVLAMPFMVAAYRKLEALAMILTELGAGVATTPARVTLYRLFARALPTAALVAMLLLISALSSIILPPLHLFVAVLVLVLLLALALWPRVVRWHSQLQVALRETIAQQADDPNK</sequence>
<feature type="transmembrane region" description="Helical" evidence="9">
    <location>
        <begin position="90"/>
        <end position="108"/>
    </location>
</feature>
<dbReference type="InterPro" id="IPR006153">
    <property type="entry name" value="Cation/H_exchanger_TM"/>
</dbReference>
<evidence type="ECO:0000256" key="2">
    <source>
        <dbReference type="ARBA" id="ARBA00005551"/>
    </source>
</evidence>
<evidence type="ECO:0000256" key="9">
    <source>
        <dbReference type="SAM" id="Phobius"/>
    </source>
</evidence>
<evidence type="ECO:0000256" key="3">
    <source>
        <dbReference type="ARBA" id="ARBA00022448"/>
    </source>
</evidence>
<evidence type="ECO:0000313" key="12">
    <source>
        <dbReference type="Proteomes" id="UP001597044"/>
    </source>
</evidence>
<dbReference type="Pfam" id="PF00999">
    <property type="entry name" value="Na_H_Exchanger"/>
    <property type="match status" value="1"/>
</dbReference>
<evidence type="ECO:0000256" key="4">
    <source>
        <dbReference type="ARBA" id="ARBA00022449"/>
    </source>
</evidence>
<feature type="transmembrane region" description="Helical" evidence="9">
    <location>
        <begin position="32"/>
        <end position="53"/>
    </location>
</feature>
<keyword evidence="7" id="KW-0406">Ion transport</keyword>
<dbReference type="RefSeq" id="WP_379069107.1">
    <property type="nucleotide sequence ID" value="NZ_JBHTIT010000001.1"/>
</dbReference>
<keyword evidence="4" id="KW-0050">Antiport</keyword>
<feature type="transmembrane region" description="Helical" evidence="9">
    <location>
        <begin position="187"/>
        <end position="209"/>
    </location>
</feature>
<name>A0ABW3HDT8_9GAMM</name>
<proteinExistence type="inferred from homology"/>
<feature type="transmembrane region" description="Helical" evidence="9">
    <location>
        <begin position="59"/>
        <end position="78"/>
    </location>
</feature>
<keyword evidence="6 9" id="KW-1133">Transmembrane helix</keyword>
<feature type="transmembrane region" description="Helical" evidence="9">
    <location>
        <begin position="468"/>
        <end position="485"/>
    </location>
</feature>
<gene>
    <name evidence="11" type="ORF">ACFQ0F_03250</name>
</gene>
<evidence type="ECO:0000256" key="5">
    <source>
        <dbReference type="ARBA" id="ARBA00022692"/>
    </source>
</evidence>
<protein>
    <submittedName>
        <fullName evidence="11">Cation:proton antiporter</fullName>
    </submittedName>
</protein>
<evidence type="ECO:0000256" key="6">
    <source>
        <dbReference type="ARBA" id="ARBA00022989"/>
    </source>
</evidence>
<feature type="transmembrane region" description="Helical" evidence="9">
    <location>
        <begin position="518"/>
        <end position="538"/>
    </location>
</feature>
<reference evidence="12" key="1">
    <citation type="journal article" date="2019" name="Int. J. Syst. Evol. Microbiol.">
        <title>The Global Catalogue of Microorganisms (GCM) 10K type strain sequencing project: providing services to taxonomists for standard genome sequencing and annotation.</title>
        <authorList>
            <consortium name="The Broad Institute Genomics Platform"/>
            <consortium name="The Broad Institute Genome Sequencing Center for Infectious Disease"/>
            <person name="Wu L."/>
            <person name="Ma J."/>
        </authorList>
    </citation>
    <scope>NUCLEOTIDE SEQUENCE [LARGE SCALE GENOMIC DNA]</scope>
    <source>
        <strain evidence="12">CCUG 63419</strain>
    </source>
</reference>
<evidence type="ECO:0000256" key="8">
    <source>
        <dbReference type="ARBA" id="ARBA00023136"/>
    </source>
</evidence>
<comment type="caution">
    <text evidence="11">The sequence shown here is derived from an EMBL/GenBank/DDBJ whole genome shotgun (WGS) entry which is preliminary data.</text>
</comment>
<comment type="similarity">
    <text evidence="2">Belongs to the monovalent cation:proton antiporter 2 (CPA2) transporter (TC 2.A.37) family.</text>
</comment>
<dbReference type="Gene3D" id="1.20.1530.20">
    <property type="match status" value="1"/>
</dbReference>
<feature type="domain" description="Cation/H+ exchanger transmembrane" evidence="10">
    <location>
        <begin position="19"/>
        <end position="377"/>
    </location>
</feature>
<evidence type="ECO:0000256" key="7">
    <source>
        <dbReference type="ARBA" id="ARBA00023065"/>
    </source>
</evidence>
<accession>A0ABW3HDT8</accession>
<feature type="transmembrane region" description="Helical" evidence="9">
    <location>
        <begin position="274"/>
        <end position="293"/>
    </location>
</feature>
<feature type="transmembrane region" description="Helical" evidence="9">
    <location>
        <begin position="151"/>
        <end position="175"/>
    </location>
</feature>
<feature type="transmembrane region" description="Helical" evidence="9">
    <location>
        <begin position="244"/>
        <end position="262"/>
    </location>
</feature>